<dbReference type="EMBL" id="CAKMRJ010005412">
    <property type="protein sequence ID" value="CAH1442179.1"/>
    <property type="molecule type" value="Genomic_DNA"/>
</dbReference>
<accession>A0AAU9NWV0</accession>
<sequence>MGQRNKKSIPTQESVNITKGVGDDEVMVDASNALERIGQEEQMVGVNGREEGVKRNEMILKINNEIRDIQLTSANVIDLTVHGIQVSINSLSELVQLVLEVLPYERQFQLGLK</sequence>
<name>A0AAU9NWV0_9ASTR</name>
<keyword evidence="2" id="KW-1185">Reference proteome</keyword>
<gene>
    <name evidence="1" type="ORF">LVIROSA_LOCUS28187</name>
</gene>
<dbReference type="AlphaFoldDB" id="A0AAU9NWV0"/>
<reference evidence="1 2" key="1">
    <citation type="submission" date="2022-01" db="EMBL/GenBank/DDBJ databases">
        <authorList>
            <person name="Xiong W."/>
            <person name="Schranz E."/>
        </authorList>
    </citation>
    <scope>NUCLEOTIDE SEQUENCE [LARGE SCALE GENOMIC DNA]</scope>
</reference>
<dbReference type="Proteomes" id="UP001157418">
    <property type="component" value="Unassembled WGS sequence"/>
</dbReference>
<proteinExistence type="predicted"/>
<evidence type="ECO:0000313" key="2">
    <source>
        <dbReference type="Proteomes" id="UP001157418"/>
    </source>
</evidence>
<organism evidence="1 2">
    <name type="scientific">Lactuca virosa</name>
    <dbReference type="NCBI Taxonomy" id="75947"/>
    <lineage>
        <taxon>Eukaryota</taxon>
        <taxon>Viridiplantae</taxon>
        <taxon>Streptophyta</taxon>
        <taxon>Embryophyta</taxon>
        <taxon>Tracheophyta</taxon>
        <taxon>Spermatophyta</taxon>
        <taxon>Magnoliopsida</taxon>
        <taxon>eudicotyledons</taxon>
        <taxon>Gunneridae</taxon>
        <taxon>Pentapetalae</taxon>
        <taxon>asterids</taxon>
        <taxon>campanulids</taxon>
        <taxon>Asterales</taxon>
        <taxon>Asteraceae</taxon>
        <taxon>Cichorioideae</taxon>
        <taxon>Cichorieae</taxon>
        <taxon>Lactucinae</taxon>
        <taxon>Lactuca</taxon>
    </lineage>
</organism>
<comment type="caution">
    <text evidence="1">The sequence shown here is derived from an EMBL/GenBank/DDBJ whole genome shotgun (WGS) entry which is preliminary data.</text>
</comment>
<evidence type="ECO:0000313" key="1">
    <source>
        <dbReference type="EMBL" id="CAH1442179.1"/>
    </source>
</evidence>
<protein>
    <submittedName>
        <fullName evidence="1">Uncharacterized protein</fullName>
    </submittedName>
</protein>